<dbReference type="EMBL" id="KI894013">
    <property type="protein sequence ID" value="OCF48708.1"/>
    <property type="molecule type" value="Genomic_DNA"/>
</dbReference>
<gene>
    <name evidence="2" type="ORF">I206_05488</name>
</gene>
<name>A0A1B9HZP3_9TREE</name>
<proteinExistence type="predicted"/>
<evidence type="ECO:0000256" key="1">
    <source>
        <dbReference type="SAM" id="Coils"/>
    </source>
</evidence>
<feature type="coiled-coil region" evidence="1">
    <location>
        <begin position="43"/>
        <end position="70"/>
    </location>
</feature>
<sequence>MLSGILAINLPFQPTSLPSYGAAAALESGAFSYDDEYYEGEEDIDIEEELAKLEDEYLSAEEEEIDLQMIETWPAATPNRLGEAYIKDGVTKPLQDVSLDPDAFLSFISSI</sequence>
<reference evidence="2" key="2">
    <citation type="submission" date="2016-07" db="EMBL/GenBank/DDBJ databases">
        <title>Evolution of pathogenesis and genome organization in the Tremellales.</title>
        <authorList>
            <person name="Cuomo C."/>
            <person name="Litvintseva A."/>
            <person name="Heitman J."/>
            <person name="Chen Y."/>
            <person name="Sun S."/>
            <person name="Springer D."/>
            <person name="Dromer F."/>
            <person name="Young S."/>
            <person name="Zeng Q."/>
            <person name="Chapman S."/>
            <person name="Gujja S."/>
            <person name="Saif S."/>
            <person name="Birren B."/>
        </authorList>
    </citation>
    <scope>NUCLEOTIDE SEQUENCE</scope>
    <source>
        <strain evidence="2">CBS 10737</strain>
    </source>
</reference>
<accession>A0A1B9HZP3</accession>
<reference evidence="2" key="1">
    <citation type="submission" date="2013-07" db="EMBL/GenBank/DDBJ databases">
        <title>The Genome Sequence of Cryptococcus pinus CBS10737.</title>
        <authorList>
            <consortium name="The Broad Institute Genome Sequencing Platform"/>
            <person name="Cuomo C."/>
            <person name="Litvintseva A."/>
            <person name="Chen Y."/>
            <person name="Heitman J."/>
            <person name="Sun S."/>
            <person name="Springer D."/>
            <person name="Dromer F."/>
            <person name="Young S.K."/>
            <person name="Zeng Q."/>
            <person name="Gargeya S."/>
            <person name="Fitzgerald M."/>
            <person name="Abouelleil A."/>
            <person name="Alvarado L."/>
            <person name="Berlin A.M."/>
            <person name="Chapman S.B."/>
            <person name="Dewar J."/>
            <person name="Goldberg J."/>
            <person name="Griggs A."/>
            <person name="Gujja S."/>
            <person name="Hansen M."/>
            <person name="Howarth C."/>
            <person name="Imamovic A."/>
            <person name="Larimer J."/>
            <person name="McCowan C."/>
            <person name="Murphy C."/>
            <person name="Pearson M."/>
            <person name="Priest M."/>
            <person name="Roberts A."/>
            <person name="Saif S."/>
            <person name="Shea T."/>
            <person name="Sykes S."/>
            <person name="Wortman J."/>
            <person name="Nusbaum C."/>
            <person name="Birren B."/>
        </authorList>
    </citation>
    <scope>NUCLEOTIDE SEQUENCE [LARGE SCALE GENOMIC DNA]</scope>
    <source>
        <strain evidence="2">CBS 10737</strain>
    </source>
</reference>
<dbReference type="AlphaFoldDB" id="A0A1B9HZP3"/>
<evidence type="ECO:0000313" key="2">
    <source>
        <dbReference type="EMBL" id="OCF48708.1"/>
    </source>
</evidence>
<organism evidence="2">
    <name type="scientific">Kwoniella pini CBS 10737</name>
    <dbReference type="NCBI Taxonomy" id="1296096"/>
    <lineage>
        <taxon>Eukaryota</taxon>
        <taxon>Fungi</taxon>
        <taxon>Dikarya</taxon>
        <taxon>Basidiomycota</taxon>
        <taxon>Agaricomycotina</taxon>
        <taxon>Tremellomycetes</taxon>
        <taxon>Tremellales</taxon>
        <taxon>Cryptococcaceae</taxon>
        <taxon>Kwoniella</taxon>
    </lineage>
</organism>
<protein>
    <submittedName>
        <fullName evidence="2">Uncharacterized protein</fullName>
    </submittedName>
</protein>
<dbReference type="STRING" id="1296096.A0A1B9HZP3"/>
<keyword evidence="1" id="KW-0175">Coiled coil</keyword>